<reference evidence="2" key="1">
    <citation type="journal article" date="2022" name="Mol. Ecol. Resour.">
        <title>The genomes of chicory, endive, great burdock and yacon provide insights into Asteraceae palaeo-polyploidization history and plant inulin production.</title>
        <authorList>
            <person name="Fan W."/>
            <person name="Wang S."/>
            <person name="Wang H."/>
            <person name="Wang A."/>
            <person name="Jiang F."/>
            <person name="Liu H."/>
            <person name="Zhao H."/>
            <person name="Xu D."/>
            <person name="Zhang Y."/>
        </authorList>
    </citation>
    <scope>NUCLEOTIDE SEQUENCE [LARGE SCALE GENOMIC DNA]</scope>
    <source>
        <strain evidence="2">cv. Punajuju</strain>
    </source>
</reference>
<proteinExistence type="predicted"/>
<protein>
    <submittedName>
        <fullName evidence="1">Uncharacterized protein</fullName>
    </submittedName>
</protein>
<dbReference type="Proteomes" id="UP001055811">
    <property type="component" value="Linkage Group LG01"/>
</dbReference>
<sequence length="92" mass="10059">MLRSTPQTNIDATFSSQFLYFPGSRLCVFMCISSLPLTASHPSLYYFSIQLYFRAELSSSTKADEHISGSPTSPTMANAAAVPPPIANRNTH</sequence>
<dbReference type="EMBL" id="CM042009">
    <property type="protein sequence ID" value="KAI3791429.1"/>
    <property type="molecule type" value="Genomic_DNA"/>
</dbReference>
<name>A0ACB9H6P7_CICIN</name>
<gene>
    <name evidence="1" type="ORF">L2E82_05198</name>
</gene>
<keyword evidence="2" id="KW-1185">Reference proteome</keyword>
<reference evidence="1 2" key="2">
    <citation type="journal article" date="2022" name="Mol. Ecol. Resour.">
        <title>The genomes of chicory, endive, great burdock and yacon provide insights into Asteraceae paleo-polyploidization history and plant inulin production.</title>
        <authorList>
            <person name="Fan W."/>
            <person name="Wang S."/>
            <person name="Wang H."/>
            <person name="Wang A."/>
            <person name="Jiang F."/>
            <person name="Liu H."/>
            <person name="Zhao H."/>
            <person name="Xu D."/>
            <person name="Zhang Y."/>
        </authorList>
    </citation>
    <scope>NUCLEOTIDE SEQUENCE [LARGE SCALE GENOMIC DNA]</scope>
    <source>
        <strain evidence="2">cv. Punajuju</strain>
        <tissue evidence="1">Leaves</tissue>
    </source>
</reference>
<accession>A0ACB9H6P7</accession>
<organism evidence="1 2">
    <name type="scientific">Cichorium intybus</name>
    <name type="common">Chicory</name>
    <dbReference type="NCBI Taxonomy" id="13427"/>
    <lineage>
        <taxon>Eukaryota</taxon>
        <taxon>Viridiplantae</taxon>
        <taxon>Streptophyta</taxon>
        <taxon>Embryophyta</taxon>
        <taxon>Tracheophyta</taxon>
        <taxon>Spermatophyta</taxon>
        <taxon>Magnoliopsida</taxon>
        <taxon>eudicotyledons</taxon>
        <taxon>Gunneridae</taxon>
        <taxon>Pentapetalae</taxon>
        <taxon>asterids</taxon>
        <taxon>campanulids</taxon>
        <taxon>Asterales</taxon>
        <taxon>Asteraceae</taxon>
        <taxon>Cichorioideae</taxon>
        <taxon>Cichorieae</taxon>
        <taxon>Cichoriinae</taxon>
        <taxon>Cichorium</taxon>
    </lineage>
</organism>
<evidence type="ECO:0000313" key="1">
    <source>
        <dbReference type="EMBL" id="KAI3791429.1"/>
    </source>
</evidence>
<comment type="caution">
    <text evidence="1">The sequence shown here is derived from an EMBL/GenBank/DDBJ whole genome shotgun (WGS) entry which is preliminary data.</text>
</comment>
<evidence type="ECO:0000313" key="2">
    <source>
        <dbReference type="Proteomes" id="UP001055811"/>
    </source>
</evidence>